<dbReference type="STRING" id="1095630.A0A2J6TGH4"/>
<keyword evidence="5" id="KW-0686">Riboflavin biosynthesis</keyword>
<dbReference type="PANTHER" id="PTHR38011">
    <property type="entry name" value="DIHYDROFOLATE REDUCTASE FAMILY PROTEIN (AFU_ORTHOLOGUE AFUA_8G06820)"/>
    <property type="match status" value="1"/>
</dbReference>
<dbReference type="Pfam" id="PF01872">
    <property type="entry name" value="RibD_C"/>
    <property type="match status" value="1"/>
</dbReference>
<evidence type="ECO:0000256" key="6">
    <source>
        <dbReference type="ARBA" id="ARBA00030073"/>
    </source>
</evidence>
<feature type="domain" description="Bacterial bifunctional deaminase-reductase C-terminal" evidence="10">
    <location>
        <begin position="3"/>
        <end position="170"/>
    </location>
</feature>
<evidence type="ECO:0000256" key="5">
    <source>
        <dbReference type="ARBA" id="ARBA00022619"/>
    </source>
</evidence>
<dbReference type="Proteomes" id="UP000235371">
    <property type="component" value="Unassembled WGS sequence"/>
</dbReference>
<evidence type="ECO:0000256" key="2">
    <source>
        <dbReference type="ARBA" id="ARBA00009723"/>
    </source>
</evidence>
<dbReference type="EMBL" id="KZ613785">
    <property type="protein sequence ID" value="PMD62058.1"/>
    <property type="molecule type" value="Genomic_DNA"/>
</dbReference>
<evidence type="ECO:0000313" key="11">
    <source>
        <dbReference type="EMBL" id="PMD62058.1"/>
    </source>
</evidence>
<comment type="function">
    <text evidence="1">Catalyzes an early step in riboflavin biosynthesis, the NADPH-dependent reduction of the ribose side chain of 2,5-diamino-6-ribosylamino-4(3H)-pyrimidinone 5'-phosphate, yielding 2,5-diamino-6-ribitylamino-4(3H)-pyrimidinone 5'-phosphate.</text>
</comment>
<evidence type="ECO:0000256" key="8">
    <source>
        <dbReference type="ARBA" id="ARBA00047550"/>
    </source>
</evidence>
<evidence type="ECO:0000256" key="4">
    <source>
        <dbReference type="ARBA" id="ARBA00015035"/>
    </source>
</evidence>
<dbReference type="Gene3D" id="3.40.430.10">
    <property type="entry name" value="Dihydrofolate Reductase, subunit A"/>
    <property type="match status" value="1"/>
</dbReference>
<organism evidence="11 12">
    <name type="scientific">Hyaloscypha bicolor E</name>
    <dbReference type="NCBI Taxonomy" id="1095630"/>
    <lineage>
        <taxon>Eukaryota</taxon>
        <taxon>Fungi</taxon>
        <taxon>Dikarya</taxon>
        <taxon>Ascomycota</taxon>
        <taxon>Pezizomycotina</taxon>
        <taxon>Leotiomycetes</taxon>
        <taxon>Helotiales</taxon>
        <taxon>Hyaloscyphaceae</taxon>
        <taxon>Hyaloscypha</taxon>
        <taxon>Hyaloscypha bicolor</taxon>
    </lineage>
</organism>
<keyword evidence="12" id="KW-1185">Reference proteome</keyword>
<dbReference type="AlphaFoldDB" id="A0A2J6TGH4"/>
<dbReference type="GeneID" id="36582554"/>
<sequence length="179" mass="19623">RAFIATSLDGFIIRLDGDIEWLTHTPHNDRHVPPTGSHSAAAEYEQHLASVDHIILGRKTFETAVSFPEWPYPDHEVLVLSRAVTISDPRVTVVRSIDAALAKLDEAGAKGVYVDGGNVIQQFLIRGLIDEITITRAPVLLGRGISLFGDIGSGIKLTLLESFVIDHGMVMSRYKVDNL</sequence>
<evidence type="ECO:0000259" key="10">
    <source>
        <dbReference type="Pfam" id="PF01872"/>
    </source>
</evidence>
<dbReference type="GO" id="GO:0009231">
    <property type="term" value="P:riboflavin biosynthetic process"/>
    <property type="evidence" value="ECO:0007669"/>
    <property type="project" value="UniProtKB-KW"/>
</dbReference>
<evidence type="ECO:0000256" key="9">
    <source>
        <dbReference type="ARBA" id="ARBA00049020"/>
    </source>
</evidence>
<dbReference type="EC" id="1.1.1.302" evidence="3"/>
<dbReference type="InterPro" id="IPR002734">
    <property type="entry name" value="RibDG_C"/>
</dbReference>
<dbReference type="InterPro" id="IPR050765">
    <property type="entry name" value="Riboflavin_Biosynth_HTPR"/>
</dbReference>
<dbReference type="OrthoDB" id="3192019at2759"/>
<dbReference type="InParanoid" id="A0A2J6TGH4"/>
<proteinExistence type="inferred from homology"/>
<dbReference type="RefSeq" id="XP_024738962.1">
    <property type="nucleotide sequence ID" value="XM_024874474.1"/>
</dbReference>
<evidence type="ECO:0000313" key="12">
    <source>
        <dbReference type="Proteomes" id="UP000235371"/>
    </source>
</evidence>
<dbReference type="SUPFAM" id="SSF53597">
    <property type="entry name" value="Dihydrofolate reductase-like"/>
    <property type="match status" value="1"/>
</dbReference>
<evidence type="ECO:0000256" key="1">
    <source>
        <dbReference type="ARBA" id="ARBA00003555"/>
    </source>
</evidence>
<comment type="catalytic activity">
    <reaction evidence="9">
        <text>2,5-diamino-6-(1-D-ribitylamino)pyrimidin-4(3H)-one 5'-phosphate + NADP(+) = 2,5-diamino-6-(1-D-ribosylamino)pyrimidin-4(3H)-one 5'-phosphate + NADPH + H(+)</text>
        <dbReference type="Rhea" id="RHEA:27278"/>
        <dbReference type="ChEBI" id="CHEBI:15378"/>
        <dbReference type="ChEBI" id="CHEBI:57783"/>
        <dbReference type="ChEBI" id="CHEBI:58349"/>
        <dbReference type="ChEBI" id="CHEBI:58890"/>
        <dbReference type="ChEBI" id="CHEBI:59545"/>
        <dbReference type="EC" id="1.1.1.302"/>
    </reaction>
</comment>
<accession>A0A2J6TGH4</accession>
<dbReference type="GO" id="GO:0008703">
    <property type="term" value="F:5-amino-6-(5-phosphoribosylamino)uracil reductase activity"/>
    <property type="evidence" value="ECO:0007669"/>
    <property type="project" value="InterPro"/>
</dbReference>
<dbReference type="PANTHER" id="PTHR38011:SF11">
    <property type="entry name" value="2,5-DIAMINO-6-RIBOSYLAMINO-4(3H)-PYRIMIDINONE 5'-PHOSPHATE REDUCTASE"/>
    <property type="match status" value="1"/>
</dbReference>
<protein>
    <recommendedName>
        <fullName evidence="4">2,5-diamino-6-ribosylamino-4(3H)-pyrimidinone 5'-phosphate reductase</fullName>
        <ecNumber evidence="3">1.1.1.302</ecNumber>
    </recommendedName>
    <alternativeName>
        <fullName evidence="7">2,5-diamino-6-(5-phospho-D-ribosylamino)pyrimidin-4(3H)-one reductase</fullName>
    </alternativeName>
    <alternativeName>
        <fullName evidence="6">2,5-diamino-6-ribitylamino-4(3H)-pyrimidinone 5'-phosphate synthase</fullName>
    </alternativeName>
</protein>
<name>A0A2J6TGH4_9HELO</name>
<comment type="catalytic activity">
    <reaction evidence="8">
        <text>2,5-diamino-6-(1-D-ribitylamino)pyrimidin-4(3H)-one 5'-phosphate + NAD(+) = 2,5-diamino-6-(1-D-ribosylamino)pyrimidin-4(3H)-one 5'-phosphate + NADH + H(+)</text>
        <dbReference type="Rhea" id="RHEA:27274"/>
        <dbReference type="ChEBI" id="CHEBI:15378"/>
        <dbReference type="ChEBI" id="CHEBI:57540"/>
        <dbReference type="ChEBI" id="CHEBI:57945"/>
        <dbReference type="ChEBI" id="CHEBI:58890"/>
        <dbReference type="ChEBI" id="CHEBI:59545"/>
        <dbReference type="EC" id="1.1.1.302"/>
    </reaction>
</comment>
<dbReference type="InterPro" id="IPR024072">
    <property type="entry name" value="DHFR-like_dom_sf"/>
</dbReference>
<feature type="non-terminal residue" evidence="11">
    <location>
        <position position="1"/>
    </location>
</feature>
<reference evidence="11 12" key="1">
    <citation type="submission" date="2016-04" db="EMBL/GenBank/DDBJ databases">
        <title>A degradative enzymes factory behind the ericoid mycorrhizal symbiosis.</title>
        <authorList>
            <consortium name="DOE Joint Genome Institute"/>
            <person name="Martino E."/>
            <person name="Morin E."/>
            <person name="Grelet G."/>
            <person name="Kuo A."/>
            <person name="Kohler A."/>
            <person name="Daghino S."/>
            <person name="Barry K."/>
            <person name="Choi C."/>
            <person name="Cichocki N."/>
            <person name="Clum A."/>
            <person name="Copeland A."/>
            <person name="Hainaut M."/>
            <person name="Haridas S."/>
            <person name="Labutti K."/>
            <person name="Lindquist E."/>
            <person name="Lipzen A."/>
            <person name="Khouja H.-R."/>
            <person name="Murat C."/>
            <person name="Ohm R."/>
            <person name="Olson A."/>
            <person name="Spatafora J."/>
            <person name="Veneault-Fourrey C."/>
            <person name="Henrissat B."/>
            <person name="Grigoriev I."/>
            <person name="Martin F."/>
            <person name="Perotto S."/>
        </authorList>
    </citation>
    <scope>NUCLEOTIDE SEQUENCE [LARGE SCALE GENOMIC DNA]</scope>
    <source>
        <strain evidence="11 12">E</strain>
    </source>
</reference>
<gene>
    <name evidence="11" type="ORF">K444DRAFT_525746</name>
</gene>
<evidence type="ECO:0000256" key="3">
    <source>
        <dbReference type="ARBA" id="ARBA00012851"/>
    </source>
</evidence>
<comment type="similarity">
    <text evidence="2">Belongs to the HTP reductase family.</text>
</comment>
<evidence type="ECO:0000256" key="7">
    <source>
        <dbReference type="ARBA" id="ARBA00031630"/>
    </source>
</evidence>